<keyword evidence="2" id="KW-1185">Reference proteome</keyword>
<protein>
    <submittedName>
        <fullName evidence="1">Uncharacterized protein</fullName>
    </submittedName>
</protein>
<evidence type="ECO:0000313" key="1">
    <source>
        <dbReference type="EMBL" id="VFQ42742.1"/>
    </source>
</evidence>
<dbReference type="Proteomes" id="UP000507962">
    <property type="component" value="Unassembled WGS sequence"/>
</dbReference>
<reference evidence="1 2" key="1">
    <citation type="submission" date="2019-03" db="EMBL/GenBank/DDBJ databases">
        <authorList>
            <person name="Nijsse B."/>
        </authorList>
    </citation>
    <scope>NUCLEOTIDE SEQUENCE [LARGE SCALE GENOMIC DNA]</scope>
    <source>
        <strain evidence="1">Desulfoluna butyratoxydans MSL71</strain>
    </source>
</reference>
<name>A0A4U8YMD0_9BACT</name>
<dbReference type="AlphaFoldDB" id="A0A4U8YMD0"/>
<sequence>MISECYDENVSYFENVNQGLLFDFLTLRASRVHSSAALSEP</sequence>
<gene>
    <name evidence="1" type="ORF">MSL71_3630</name>
</gene>
<dbReference type="EMBL" id="CAADHO010000001">
    <property type="protein sequence ID" value="VFQ42742.1"/>
    <property type="molecule type" value="Genomic_DNA"/>
</dbReference>
<organism evidence="1 2">
    <name type="scientific">Desulfoluna butyratoxydans</name>
    <dbReference type="NCBI Taxonomy" id="231438"/>
    <lineage>
        <taxon>Bacteria</taxon>
        <taxon>Pseudomonadati</taxon>
        <taxon>Thermodesulfobacteriota</taxon>
        <taxon>Desulfobacteria</taxon>
        <taxon>Desulfobacterales</taxon>
        <taxon>Desulfolunaceae</taxon>
        <taxon>Desulfoluna</taxon>
    </lineage>
</organism>
<evidence type="ECO:0000313" key="2">
    <source>
        <dbReference type="Proteomes" id="UP000507962"/>
    </source>
</evidence>
<accession>A0A4U8YMD0</accession>
<proteinExistence type="predicted"/>